<dbReference type="eggNOG" id="ENOG503356Z">
    <property type="taxonomic scope" value="Bacteria"/>
</dbReference>
<dbReference type="RefSeq" id="WP_008846484.1">
    <property type="nucleotide sequence ID" value="NZ_BAEN01000076.1"/>
</dbReference>
<organism evidence="1 2">
    <name type="scientific">Aliiglaciecola lipolytica E3</name>
    <dbReference type="NCBI Taxonomy" id="1127673"/>
    <lineage>
        <taxon>Bacteria</taxon>
        <taxon>Pseudomonadati</taxon>
        <taxon>Pseudomonadota</taxon>
        <taxon>Gammaproteobacteria</taxon>
        <taxon>Alteromonadales</taxon>
        <taxon>Alteromonadaceae</taxon>
        <taxon>Aliiglaciecola</taxon>
    </lineage>
</organism>
<evidence type="ECO:0000313" key="1">
    <source>
        <dbReference type="EMBL" id="GAC16682.1"/>
    </source>
</evidence>
<comment type="caution">
    <text evidence="1">The sequence shown here is derived from an EMBL/GenBank/DDBJ whole genome shotgun (WGS) entry which is preliminary data.</text>
</comment>
<reference evidence="1 2" key="1">
    <citation type="journal article" date="2017" name="Antonie Van Leeuwenhoek">
        <title>Rhizobium rhizosphaerae sp. nov., a novel species isolated from rice rhizosphere.</title>
        <authorList>
            <person name="Zhao J.J."/>
            <person name="Zhang J."/>
            <person name="Zhang R.J."/>
            <person name="Zhang C.W."/>
            <person name="Yin H.Q."/>
            <person name="Zhang X.X."/>
        </authorList>
    </citation>
    <scope>NUCLEOTIDE SEQUENCE [LARGE SCALE GENOMIC DNA]</scope>
    <source>
        <strain evidence="1 2">E3</strain>
    </source>
</reference>
<accession>K6YET5</accession>
<protein>
    <recommendedName>
        <fullName evidence="3">DUF4180 domain-containing protein</fullName>
    </recommendedName>
</protein>
<keyword evidence="2" id="KW-1185">Reference proteome</keyword>
<evidence type="ECO:0000313" key="2">
    <source>
        <dbReference type="Proteomes" id="UP000006334"/>
    </source>
</evidence>
<evidence type="ECO:0008006" key="3">
    <source>
        <dbReference type="Google" id="ProtNLM"/>
    </source>
</evidence>
<dbReference type="Proteomes" id="UP000006334">
    <property type="component" value="Unassembled WGS sequence"/>
</dbReference>
<name>K6YET5_9ALTE</name>
<dbReference type="OrthoDB" id="1443546at2"/>
<dbReference type="AlphaFoldDB" id="K6YET5"/>
<proteinExistence type="predicted"/>
<dbReference type="EMBL" id="BAEN01000076">
    <property type="protein sequence ID" value="GAC16682.1"/>
    <property type="molecule type" value="Genomic_DNA"/>
</dbReference>
<gene>
    <name evidence="1" type="ORF">GLIP_4071</name>
</gene>
<sequence>MSLHVLDFAKIIILSEDIAEVIVNEGVAMDGQIAEELETFLILHLSAPFSVLVNKVNSYTYKFCAQLKLANMQNLHAIAVVTYDNISKIRTEVLRDTTPANKVWNLQLFSTRELAIEWLEVEQEKTRYDDLG</sequence>